<proteinExistence type="predicted"/>
<dbReference type="PANTHER" id="PTHR45266:SF3">
    <property type="entry name" value="OXALOACETATE DECARBOXYLASE ALPHA CHAIN"/>
    <property type="match status" value="1"/>
</dbReference>
<dbReference type="InterPro" id="IPR000089">
    <property type="entry name" value="Biotin_lipoyl"/>
</dbReference>
<dbReference type="PANTHER" id="PTHR45266">
    <property type="entry name" value="OXALOACETATE DECARBOXYLASE ALPHA CHAIN"/>
    <property type="match status" value="1"/>
</dbReference>
<gene>
    <name evidence="3" type="ORF">A9Q84_19950</name>
</gene>
<dbReference type="EMBL" id="MAAO01000015">
    <property type="protein sequence ID" value="OUR93738.1"/>
    <property type="molecule type" value="Genomic_DNA"/>
</dbReference>
<evidence type="ECO:0000313" key="3">
    <source>
        <dbReference type="EMBL" id="OUR93738.1"/>
    </source>
</evidence>
<dbReference type="CDD" id="cd06850">
    <property type="entry name" value="biotinyl_domain"/>
    <property type="match status" value="1"/>
</dbReference>
<dbReference type="Pfam" id="PF00364">
    <property type="entry name" value="Biotin_lipoyl"/>
    <property type="match status" value="1"/>
</dbReference>
<comment type="caution">
    <text evidence="3">The sequence shown here is derived from an EMBL/GenBank/DDBJ whole genome shotgun (WGS) entry which is preliminary data.</text>
</comment>
<dbReference type="AlphaFoldDB" id="A0A1Y5F8K5"/>
<evidence type="ECO:0000259" key="2">
    <source>
        <dbReference type="PROSITE" id="PS50968"/>
    </source>
</evidence>
<protein>
    <recommendedName>
        <fullName evidence="2">Lipoyl-binding domain-containing protein</fullName>
    </recommendedName>
</protein>
<feature type="domain" description="Lipoyl-binding" evidence="2">
    <location>
        <begin position="89"/>
        <end position="168"/>
    </location>
</feature>
<accession>A0A1Y5F8K5</accession>
<dbReference type="Gene3D" id="2.40.50.100">
    <property type="match status" value="1"/>
</dbReference>
<dbReference type="InterPro" id="IPR011053">
    <property type="entry name" value="Single_hybrid_motif"/>
</dbReference>
<evidence type="ECO:0000313" key="4">
    <source>
        <dbReference type="Proteomes" id="UP000196531"/>
    </source>
</evidence>
<reference evidence="4" key="1">
    <citation type="journal article" date="2017" name="Proc. Natl. Acad. Sci. U.S.A.">
        <title>Simulation of Deepwater Horizon oil plume reveals substrate specialization within a complex community of hydrocarbon-degraders.</title>
        <authorList>
            <person name="Hu P."/>
            <person name="Dubinsky E.A."/>
            <person name="Probst A.J."/>
            <person name="Wang J."/>
            <person name="Sieber C.M.K."/>
            <person name="Tom L.M."/>
            <person name="Gardinali P."/>
            <person name="Banfield J.F."/>
            <person name="Atlas R.M."/>
            <person name="Andersen G.L."/>
        </authorList>
    </citation>
    <scope>NUCLEOTIDE SEQUENCE [LARGE SCALE GENOMIC DNA]</scope>
</reference>
<organism evidence="3 4">
    <name type="scientific">Halobacteriovorax marinus</name>
    <dbReference type="NCBI Taxonomy" id="97084"/>
    <lineage>
        <taxon>Bacteria</taxon>
        <taxon>Pseudomonadati</taxon>
        <taxon>Bdellovibrionota</taxon>
        <taxon>Bacteriovoracia</taxon>
        <taxon>Bacteriovoracales</taxon>
        <taxon>Halobacteriovoraceae</taxon>
        <taxon>Halobacteriovorax</taxon>
    </lineage>
</organism>
<evidence type="ECO:0000256" key="1">
    <source>
        <dbReference type="ARBA" id="ARBA00023267"/>
    </source>
</evidence>
<name>A0A1Y5F8K5_9BACT</name>
<dbReference type="PROSITE" id="PS50968">
    <property type="entry name" value="BIOTINYL_LIPOYL"/>
    <property type="match status" value="1"/>
</dbReference>
<dbReference type="SUPFAM" id="SSF51230">
    <property type="entry name" value="Single hybrid motif"/>
    <property type="match status" value="1"/>
</dbReference>
<sequence>MRTYLIDEEKNEVIVDISRTKVHSSELVEFDFSTIEDNEVTDKKTIFVRQLCGQYFVSEDNKRWAKISRQDLPSRMLSVNRVFDVYRGYKPSGLSGGNEGELLTQMPGKIVKILTKIGDEVEPGQTLIILEAMKMENEIKCGAHGTVKAIHINEGDALDQGVLMIEIEPN</sequence>
<dbReference type="InterPro" id="IPR050709">
    <property type="entry name" value="Biotin_Carboxyl_Carrier/Decarb"/>
</dbReference>
<dbReference type="Proteomes" id="UP000196531">
    <property type="component" value="Unassembled WGS sequence"/>
</dbReference>
<dbReference type="FunFam" id="2.40.50.100:FF:000003">
    <property type="entry name" value="Acetyl-CoA carboxylase biotin carboxyl carrier protein"/>
    <property type="match status" value="1"/>
</dbReference>
<keyword evidence="1" id="KW-0092">Biotin</keyword>